<feature type="transmembrane region" description="Helical" evidence="2">
    <location>
        <begin position="393"/>
        <end position="414"/>
    </location>
</feature>
<keyword evidence="4" id="KW-1185">Reference proteome</keyword>
<organism evidence="3 4">
    <name type="scientific">Aquabacterium lacunae</name>
    <dbReference type="NCBI Taxonomy" id="2528630"/>
    <lineage>
        <taxon>Bacteria</taxon>
        <taxon>Pseudomonadati</taxon>
        <taxon>Pseudomonadota</taxon>
        <taxon>Betaproteobacteria</taxon>
        <taxon>Burkholderiales</taxon>
        <taxon>Aquabacterium</taxon>
    </lineage>
</organism>
<keyword evidence="1" id="KW-0175">Coiled coil</keyword>
<feature type="coiled-coil region" evidence="1">
    <location>
        <begin position="310"/>
        <end position="358"/>
    </location>
</feature>
<dbReference type="EMBL" id="SIXI01000008">
    <property type="protein sequence ID" value="TBO27903.1"/>
    <property type="molecule type" value="Genomic_DNA"/>
</dbReference>
<feature type="transmembrane region" description="Helical" evidence="2">
    <location>
        <begin position="32"/>
        <end position="52"/>
    </location>
</feature>
<dbReference type="AlphaFoldDB" id="A0A4Q9GUV1"/>
<evidence type="ECO:0000256" key="1">
    <source>
        <dbReference type="SAM" id="Coils"/>
    </source>
</evidence>
<gene>
    <name evidence="3" type="ORF">EYS42_15825</name>
</gene>
<keyword evidence="2" id="KW-0812">Transmembrane</keyword>
<evidence type="ECO:0000313" key="3">
    <source>
        <dbReference type="EMBL" id="TBO27903.1"/>
    </source>
</evidence>
<name>A0A4Q9GUV1_9BURK</name>
<protein>
    <recommendedName>
        <fullName evidence="5">Lipopolysaccharide biosynthesis protein</fullName>
    </recommendedName>
</protein>
<reference evidence="3 4" key="1">
    <citation type="submission" date="2019-02" db="EMBL/GenBank/DDBJ databases">
        <title>Aquabacterium sp. strain KMB7.</title>
        <authorList>
            <person name="Chen W.-M."/>
        </authorList>
    </citation>
    <scope>NUCLEOTIDE SEQUENCE [LARGE SCALE GENOMIC DNA]</scope>
    <source>
        <strain evidence="3 4">KMB7</strain>
    </source>
</reference>
<dbReference type="PANTHER" id="PTHR32309">
    <property type="entry name" value="TYROSINE-PROTEIN KINASE"/>
    <property type="match status" value="1"/>
</dbReference>
<dbReference type="OrthoDB" id="9150572at2"/>
<accession>A0A4Q9GUV1</accession>
<dbReference type="InterPro" id="IPR050445">
    <property type="entry name" value="Bact_polysacc_biosynth/exp"/>
</dbReference>
<comment type="caution">
    <text evidence="3">The sequence shown here is derived from an EMBL/GenBank/DDBJ whole genome shotgun (WGS) entry which is preliminary data.</text>
</comment>
<proteinExistence type="predicted"/>
<evidence type="ECO:0000313" key="4">
    <source>
        <dbReference type="Proteomes" id="UP000292120"/>
    </source>
</evidence>
<evidence type="ECO:0008006" key="5">
    <source>
        <dbReference type="Google" id="ProtNLM"/>
    </source>
</evidence>
<evidence type="ECO:0000256" key="2">
    <source>
        <dbReference type="SAM" id="Phobius"/>
    </source>
</evidence>
<keyword evidence="2" id="KW-1133">Transmembrane helix</keyword>
<dbReference type="RefSeq" id="WP_130969173.1">
    <property type="nucleotide sequence ID" value="NZ_SIXI01000008.1"/>
</dbReference>
<sequence length="448" mass="49156">MSSTDIPLFPVATPRAGGGFTGRDLWRQWFKYWGTILGSTVTVGALTLYGVAMQAPQYQASAKVWVKTEQQGTPSFLSGVSAYREGQVIDPVNRKIETEMQLLLARPNVEAVVRKLGMTRRDLPGNALSAVLGSPRAASPEAELQATVDVFLKTVKVEAARSKTADTASNLLDISLTTTRAELAPQALHALVAQYQQYGTAQTRQQGQASYALIRDKMMAAQADLDQLDQRLLKLMVAQGKRSDVPVQGTPPVPVEVVVEPGEGLRMDTMLGSARAGGTSAVGLLKQQTVTLQSRVEELRQQYTDEAEPVRNARRQLAQAEARLSRSVQAGAELEAQMRQLERSRALAQDRYIELRRKLDQIELYLASSPDETTSRVLTERAQVPDKPERKKLIVLGVLGPLLGLALGLLLAGLREYFDHRLQSAEDVERYLGLEALAIIPDHGKERP</sequence>
<keyword evidence="2" id="KW-0472">Membrane</keyword>
<dbReference type="Proteomes" id="UP000292120">
    <property type="component" value="Unassembled WGS sequence"/>
</dbReference>
<dbReference type="GO" id="GO:0005886">
    <property type="term" value="C:plasma membrane"/>
    <property type="evidence" value="ECO:0007669"/>
    <property type="project" value="TreeGrafter"/>
</dbReference>
<dbReference type="PANTHER" id="PTHR32309:SF13">
    <property type="entry name" value="FERRIC ENTEROBACTIN TRANSPORT PROTEIN FEPE"/>
    <property type="match status" value="1"/>
</dbReference>
<dbReference type="GO" id="GO:0004713">
    <property type="term" value="F:protein tyrosine kinase activity"/>
    <property type="evidence" value="ECO:0007669"/>
    <property type="project" value="TreeGrafter"/>
</dbReference>